<feature type="transmembrane region" description="Helical" evidence="1">
    <location>
        <begin position="403"/>
        <end position="421"/>
    </location>
</feature>
<evidence type="ECO:0000313" key="4">
    <source>
        <dbReference type="EMBL" id="ABJ86308.1"/>
    </source>
</evidence>
<dbReference type="GO" id="GO:0006508">
    <property type="term" value="P:proteolysis"/>
    <property type="evidence" value="ECO:0007669"/>
    <property type="project" value="InterPro"/>
</dbReference>
<dbReference type="GO" id="GO:0008235">
    <property type="term" value="F:metalloexopeptidase activity"/>
    <property type="evidence" value="ECO:0007669"/>
    <property type="project" value="InterPro"/>
</dbReference>
<dbReference type="EMBL" id="CP000473">
    <property type="protein sequence ID" value="ABJ86308.1"/>
    <property type="molecule type" value="Genomic_DNA"/>
</dbReference>
<keyword evidence="1" id="KW-0812">Transmembrane</keyword>
<proteinExistence type="predicted"/>
<dbReference type="Pfam" id="PF04389">
    <property type="entry name" value="Peptidase_M28"/>
    <property type="match status" value="1"/>
</dbReference>
<evidence type="ECO:0000256" key="1">
    <source>
        <dbReference type="SAM" id="Phobius"/>
    </source>
</evidence>
<evidence type="ECO:0000256" key="2">
    <source>
        <dbReference type="SAM" id="SignalP"/>
    </source>
</evidence>
<name>Q01VK7_SOLUE</name>
<feature type="chain" id="PRO_5004162756" evidence="2">
    <location>
        <begin position="19"/>
        <end position="470"/>
    </location>
</feature>
<feature type="transmembrane region" description="Helical" evidence="1">
    <location>
        <begin position="352"/>
        <end position="372"/>
    </location>
</feature>
<reference evidence="4" key="1">
    <citation type="submission" date="2006-10" db="EMBL/GenBank/DDBJ databases">
        <title>Complete sequence of Solibacter usitatus Ellin6076.</title>
        <authorList>
            <consortium name="US DOE Joint Genome Institute"/>
            <person name="Copeland A."/>
            <person name="Lucas S."/>
            <person name="Lapidus A."/>
            <person name="Barry K."/>
            <person name="Detter J.C."/>
            <person name="Glavina del Rio T."/>
            <person name="Hammon N."/>
            <person name="Israni S."/>
            <person name="Dalin E."/>
            <person name="Tice H."/>
            <person name="Pitluck S."/>
            <person name="Thompson L.S."/>
            <person name="Brettin T."/>
            <person name="Bruce D."/>
            <person name="Han C."/>
            <person name="Tapia R."/>
            <person name="Gilna P."/>
            <person name="Schmutz J."/>
            <person name="Larimer F."/>
            <person name="Land M."/>
            <person name="Hauser L."/>
            <person name="Kyrpides N."/>
            <person name="Mikhailova N."/>
            <person name="Janssen P.H."/>
            <person name="Kuske C.R."/>
            <person name="Richardson P."/>
        </authorList>
    </citation>
    <scope>NUCLEOTIDE SEQUENCE</scope>
    <source>
        <strain evidence="4">Ellin6076</strain>
    </source>
</reference>
<feature type="transmembrane region" description="Helical" evidence="1">
    <location>
        <begin position="324"/>
        <end position="345"/>
    </location>
</feature>
<dbReference type="KEGG" id="sus:Acid_5359"/>
<dbReference type="SUPFAM" id="SSF53187">
    <property type="entry name" value="Zn-dependent exopeptidases"/>
    <property type="match status" value="1"/>
</dbReference>
<sequence length="470" mass="50182">MKAAAAGRARLLLTVALALWTAAGLRPPSRPEPAPAGAPPREFSAARAMAHVRAIAQRPHPLKSADHARVRTYIAGQFEELGTPAGLQIMPVTFRGDTIVLQNLVARLAGSGSTRPIMLAAHYDSTRHGPGAGDDAHGVAVLLETLRALRAGPPLRNDVIFLVTDGEEAGLLGASAFAKEHPWRQEPGVVLNFEARGTGGQATMFETSAGNEWLIRNLQAAAPWANATSFAYEVYRRMPNDTDLTVFKRAGLAGLNFAFIEHPEWYHHSQDDPEHLDLRSVQEQGDYALSLARQFGGVDLRRAASGDAVYFPTRLTGLIVYSGWWVLPLALMTVLALVLAVLVGWRRGKRGLWMGRLLAIPAGLLLFVARAAPGASYVLQWPLLGGVVALAVLMTAREEIGTGWRLAVLMVVPATSFLLIVPMLRTLVVALGASAGGMIAALAVGFVLVTVMPQLMVIARSGVGAPRKAG</sequence>
<feature type="domain" description="Peptidase M28" evidence="3">
    <location>
        <begin position="103"/>
        <end position="290"/>
    </location>
</feature>
<organism evidence="4">
    <name type="scientific">Solibacter usitatus (strain Ellin6076)</name>
    <dbReference type="NCBI Taxonomy" id="234267"/>
    <lineage>
        <taxon>Bacteria</taxon>
        <taxon>Pseudomonadati</taxon>
        <taxon>Acidobacteriota</taxon>
        <taxon>Terriglobia</taxon>
        <taxon>Bryobacterales</taxon>
        <taxon>Solibacteraceae</taxon>
        <taxon>Candidatus Solibacter</taxon>
    </lineage>
</organism>
<evidence type="ECO:0000259" key="3">
    <source>
        <dbReference type="Pfam" id="PF04389"/>
    </source>
</evidence>
<dbReference type="HOGENOM" id="CLU_019249_0_0_0"/>
<dbReference type="eggNOG" id="COG2234">
    <property type="taxonomic scope" value="Bacteria"/>
</dbReference>
<dbReference type="Gene3D" id="3.40.630.10">
    <property type="entry name" value="Zn peptidases"/>
    <property type="match status" value="1"/>
</dbReference>
<dbReference type="STRING" id="234267.Acid_5359"/>
<gene>
    <name evidence="4" type="ordered locus">Acid_5359</name>
</gene>
<feature type="transmembrane region" description="Helical" evidence="1">
    <location>
        <begin position="427"/>
        <end position="451"/>
    </location>
</feature>
<dbReference type="InParanoid" id="Q01VK7"/>
<dbReference type="InterPro" id="IPR007484">
    <property type="entry name" value="Peptidase_M28"/>
</dbReference>
<accession>Q01VK7</accession>
<dbReference type="AlphaFoldDB" id="Q01VK7"/>
<dbReference type="InterPro" id="IPR045175">
    <property type="entry name" value="M28_fam"/>
</dbReference>
<dbReference type="PANTHER" id="PTHR12147">
    <property type="entry name" value="METALLOPEPTIDASE M28 FAMILY MEMBER"/>
    <property type="match status" value="1"/>
</dbReference>
<feature type="signal peptide" evidence="2">
    <location>
        <begin position="1"/>
        <end position="18"/>
    </location>
</feature>
<keyword evidence="2" id="KW-0732">Signal</keyword>
<dbReference type="PANTHER" id="PTHR12147:SF26">
    <property type="entry name" value="PEPTIDASE M28 DOMAIN-CONTAINING PROTEIN"/>
    <property type="match status" value="1"/>
</dbReference>
<protein>
    <submittedName>
        <fullName evidence="4">Peptidase M28</fullName>
    </submittedName>
</protein>
<feature type="transmembrane region" description="Helical" evidence="1">
    <location>
        <begin position="378"/>
        <end position="396"/>
    </location>
</feature>
<keyword evidence="1" id="KW-0472">Membrane</keyword>
<keyword evidence="1" id="KW-1133">Transmembrane helix</keyword>